<dbReference type="Proteomes" id="UP000179243">
    <property type="component" value="Unassembled WGS sequence"/>
</dbReference>
<comment type="caution">
    <text evidence="1">The sequence shown here is derived from an EMBL/GenBank/DDBJ whole genome shotgun (WGS) entry which is preliminary data.</text>
</comment>
<sequence>MTYVKRNAKHLLCVAFYCFLLLVVCAAYSFDLKAPYELPDASSGVKVWADQFATLNAQAAQFAATHFVGCQKIEKSQSDLIRVFNNKFLVLHYIQAYGPSVMGNWTLNGWESDINAFNGFVEAHKATWNRESYFQHFDGITDSAHRVVLKDGTVFNFYLADLNHAGWRQYFKEQTIARCSAYAFNGTFFDNGRFPESGYYPSGWFNYPSGGFSAGDPILSIWWNTMALDYWTEIRTAYHAESLLVLPNIDRMMTGWVDDFYVNGTDGGMVENWFTGMNSTDWGLSAGRILKYITGADKILMAHAATPAINTIPKRHWCIANYFLLKNRYSYYVLCPGTAQPYWWAEYDIDLGYFLTPPPATLADLMVGRTGVYAREYQKGIVFVNPSITNASVFLDTPCRPLSFSGGGLVMNGQKPVDIQITLGAIDSGIITIPAQSGIIYVREHPLSIDKKKIKNKKAMIKAIPNPFNPTTTITVYDDAPQNKQCVLTIRDIRGNIVETIKDMDIIASGISATWDAKDRANGIYFVKADMDSRQYTTTLVLMK</sequence>
<evidence type="ECO:0000313" key="2">
    <source>
        <dbReference type="Proteomes" id="UP000179243"/>
    </source>
</evidence>
<dbReference type="InterPro" id="IPR029455">
    <property type="entry name" value="GHL15"/>
</dbReference>
<dbReference type="Pfam" id="PF14885">
    <property type="entry name" value="GHL15"/>
    <property type="match status" value="1"/>
</dbReference>
<evidence type="ECO:0000313" key="1">
    <source>
        <dbReference type="EMBL" id="OGK02913.1"/>
    </source>
</evidence>
<proteinExistence type="predicted"/>
<evidence type="ECO:0008006" key="3">
    <source>
        <dbReference type="Google" id="ProtNLM"/>
    </source>
</evidence>
<dbReference type="AlphaFoldDB" id="A0A1F7F8F7"/>
<dbReference type="InterPro" id="IPR026444">
    <property type="entry name" value="Secre_tail"/>
</dbReference>
<dbReference type="EMBL" id="MFYX01000100">
    <property type="protein sequence ID" value="OGK02913.1"/>
    <property type="molecule type" value="Genomic_DNA"/>
</dbReference>
<accession>A0A1F7F8F7</accession>
<organism evidence="1 2">
    <name type="scientific">Candidatus Raymondbacteria bacterium RIFOXYD12_FULL_49_13</name>
    <dbReference type="NCBI Taxonomy" id="1817890"/>
    <lineage>
        <taxon>Bacteria</taxon>
        <taxon>Raymondiibacteriota</taxon>
    </lineage>
</organism>
<dbReference type="NCBIfam" id="TIGR04183">
    <property type="entry name" value="Por_Secre_tail"/>
    <property type="match status" value="1"/>
</dbReference>
<gene>
    <name evidence="1" type="ORF">A2519_06175</name>
</gene>
<protein>
    <recommendedName>
        <fullName evidence="3">Secretion system C-terminal sorting domain-containing protein</fullName>
    </recommendedName>
</protein>
<name>A0A1F7F8F7_UNCRA</name>
<reference evidence="1 2" key="1">
    <citation type="journal article" date="2016" name="Nat. Commun.">
        <title>Thousands of microbial genomes shed light on interconnected biogeochemical processes in an aquifer system.</title>
        <authorList>
            <person name="Anantharaman K."/>
            <person name="Brown C.T."/>
            <person name="Hug L.A."/>
            <person name="Sharon I."/>
            <person name="Castelle C.J."/>
            <person name="Probst A.J."/>
            <person name="Thomas B.C."/>
            <person name="Singh A."/>
            <person name="Wilkins M.J."/>
            <person name="Karaoz U."/>
            <person name="Brodie E.L."/>
            <person name="Williams K.H."/>
            <person name="Hubbard S.S."/>
            <person name="Banfield J.F."/>
        </authorList>
    </citation>
    <scope>NUCLEOTIDE SEQUENCE [LARGE SCALE GENOMIC DNA]</scope>
</reference>